<evidence type="ECO:0000313" key="1">
    <source>
        <dbReference type="EMBL" id="GME27781.1"/>
    </source>
</evidence>
<accession>A0ACB5S5Y8</accession>
<evidence type="ECO:0000313" key="2">
    <source>
        <dbReference type="Proteomes" id="UP001165186"/>
    </source>
</evidence>
<keyword evidence="2" id="KW-1185">Reference proteome</keyword>
<reference evidence="1" key="1">
    <citation type="submission" date="2024-09" db="EMBL/GenBank/DDBJ databases">
        <title>Draft Genome Sequences of Neofusicoccum parvum.</title>
        <authorList>
            <person name="Ashida A."/>
            <person name="Camagna M."/>
            <person name="Tanaka A."/>
            <person name="Takemoto D."/>
        </authorList>
    </citation>
    <scope>NUCLEOTIDE SEQUENCE</scope>
    <source>
        <strain evidence="1">PPO83</strain>
    </source>
</reference>
<name>A0ACB5S5Y8_9PEZI</name>
<dbReference type="EMBL" id="BSXG01000041">
    <property type="protein sequence ID" value="GME27781.1"/>
    <property type="molecule type" value="Genomic_DNA"/>
</dbReference>
<proteinExistence type="predicted"/>
<organism evidence="1 2">
    <name type="scientific">Neofusicoccum parvum</name>
    <dbReference type="NCBI Taxonomy" id="310453"/>
    <lineage>
        <taxon>Eukaryota</taxon>
        <taxon>Fungi</taxon>
        <taxon>Dikarya</taxon>
        <taxon>Ascomycota</taxon>
        <taxon>Pezizomycotina</taxon>
        <taxon>Dothideomycetes</taxon>
        <taxon>Dothideomycetes incertae sedis</taxon>
        <taxon>Botryosphaeriales</taxon>
        <taxon>Botryosphaeriaceae</taxon>
        <taxon>Neofusicoccum</taxon>
    </lineage>
</organism>
<gene>
    <name evidence="1" type="primary">g11025</name>
    <name evidence="1" type="ORF">NpPPO83_00011025</name>
</gene>
<protein>
    <submittedName>
        <fullName evidence="1">Uncharacterized protein</fullName>
    </submittedName>
</protein>
<comment type="caution">
    <text evidence="1">The sequence shown here is derived from an EMBL/GenBank/DDBJ whole genome shotgun (WGS) entry which is preliminary data.</text>
</comment>
<sequence>MCSTTRIQYNLHHSLARSTFLTLPHALGLSQLHTHTHNFNAHIHIYVIQVPGPSPSQPAHMFFIPHSFDIPDEDSDTDSSSDEAPTSAPERAGSDGLQPPPPPPSEQPSGSDAAATTSQPREPLPPAAGVVRVNTEVLRALTVSPFGRFWTLFGVCPWRHFAVAIVFIPLFTTAAFGYVVLS</sequence>
<dbReference type="Proteomes" id="UP001165186">
    <property type="component" value="Unassembled WGS sequence"/>
</dbReference>